<protein>
    <recommendedName>
        <fullName evidence="7">DNA repair protein</fullName>
    </recommendedName>
</protein>
<name>A0A918RPD1_9GAMM</name>
<feature type="domain" description="DUF7902" evidence="4">
    <location>
        <begin position="601"/>
        <end position="683"/>
    </location>
</feature>
<dbReference type="SUPFAM" id="SSF52540">
    <property type="entry name" value="P-loop containing nucleoside triphosphate hydrolases"/>
    <property type="match status" value="1"/>
</dbReference>
<evidence type="ECO:0008006" key="7">
    <source>
        <dbReference type="Google" id="ProtNLM"/>
    </source>
</evidence>
<evidence type="ECO:0000256" key="1">
    <source>
        <dbReference type="SAM" id="MobiDB-lite"/>
    </source>
</evidence>
<dbReference type="EMBL" id="BMXA01000002">
    <property type="protein sequence ID" value="GHA07811.1"/>
    <property type="molecule type" value="Genomic_DNA"/>
</dbReference>
<feature type="domain" description="DUF3686" evidence="3">
    <location>
        <begin position="33"/>
        <end position="479"/>
    </location>
</feature>
<sequence length="1775" mass="199891">MPQTDTQVVDNAVAQAGAYDIIRKRLTEQGHTLSTLTQTLNNERLSEFGGVQFNAIGRTRIRTENNCIARDIVQVGDQLLFGYNVFIGLKKDTRVNDVFALFTFDRQADQLELVESDITQSFLFEARFKSDFEELYRYYKEARLVQLINKNGKLLAGFQVGERENDLRVFRWSISPDGKQLDYIDNRGERDIQLPNQYDFEWIETNRDHFVHGKHPHVNIADTVFVETIGGDLTIKIENNTEDGLGIYSEPVDEPNQSLDDGQINYALVGHLVLLAITPYKETTTRYLVYNTLTENVDRIDAIGDSCIQLPEDHGIIFPGGYYLETGDTKSFPGDIDGLRFKRVIRSPNGEDVLFVFYEDVAGKVALFSYNLITKSLQNPIFSNGYALYDDGTLIVFSAEQEPTRVHPMQVWQTSYISDEYASQQPESTSELGRIGNSELVRGISDLYSINQLIQSDEVSMRHYEELNAVSKKIFDQHYWLDDTRHSDIAKNLRQIAETAELVIDEFEKVQSIQKQSSQALKEAKAQQRSLLTRIATTTWETASQFISAIADIRKQRGHIATIREYRYINQDDLAQMDAELVEAEQTLGASTVDFLGRESALTTYTERTTEFAAAIENAETNADIRPVLTDIDDTTAQLDLLSELVTTLKIDDTTLRTRIVDGISEVYANLNQTKAKGSQKQKGLGSEEATAQFSAQFKLFSQSITNALGIADTPERCDEQLAKLLVQLEDLESQFSGFEQFLADILEKREALYDAFEAHKQSLMEARQRRAQTLADSAARILTSIEKRSLRLTEIDELNTYFASDALVLKSTEIVGQLRELDADVAADDIASRFKGLKEQAIRTLRDKTDIFEDGGKVIKLGPKHRFSVNQQELDLTIIPKEDRLTFHLIGTDYYEPVADERLHQSQQFWAMSQESETNTVYRAEYLSYLILETAQSGNGELSMQQLLVDAQDLGALTKIARDFSTPLYKHGYQKGIHDHDAARILHAILPAIDAAGTLIYEPEARGIAQLFWASVAQIHPDDGETKRQNWQQRAQSAARLHHLFNDNSALAQLSAELAGEIDSFLASHPIKLTQTSTNRVSAYLVDELALGNKGFAQSQHAKSLIDDCQHVLDSDSRHALEESLQTLATEPAQQWALAKHWLEAVARNQGDKTTLRFVPEAAANLVAKLELRPCSEKLQLQVDDLLGDHTRIDGQSLKFSIDEYMQRLAHHHQHVVPEYLAYLESRSALMKRERARLKLNSFKAKPLSSFVRNRLVNESYLPIIGDNLAKQMGAVGDSKRTDLMGLLMMISPPGYGKTTLMEYVANRLGLIFMKINCPALGHDVTSLDPEQAPNSTARQELEKINLAFEMGNNVMLYLDDIQHTHPEFLQKYISLCDGTRRIEGVWRGETKTYDMRGKKFCVVMAGNPYTESGEVFKVPDMLANRADIYNLGDILGGMEAQFALSYIENALTSNPVLAPLATRDMNDLYKLVGIAQGQNIATTELSHQYSAAEINEITNVLQKLFVIQELILKVNQQYIKSAAQADRYRTEPPFKLQGSYRNMNKMAEKVSAVMNDAEILQLMEDHYQGEAQLLTNGTEENLLKLAELRGNMTEDQARRWEQIKEDFRRTKSLGGDDADAGTRIANQVMDLVKGVGLLKTSLETSSQSHLEAQAAQQTTLISSLSKQQGKETKERLSALIHSMDQIGKSLREQPSPVVEVVNTPSPKIVSTLDALASAMENSIQPLILSMEKKMDIDLRTLERIQELTSKIEVARKHASETTRRRESGKKNEG</sequence>
<evidence type="ECO:0000313" key="5">
    <source>
        <dbReference type="EMBL" id="GHA07811.1"/>
    </source>
</evidence>
<accession>A0A918RPD1</accession>
<evidence type="ECO:0000259" key="2">
    <source>
        <dbReference type="Pfam" id="PF00004"/>
    </source>
</evidence>
<feature type="region of interest" description="Disordered" evidence="1">
    <location>
        <begin position="1756"/>
        <end position="1775"/>
    </location>
</feature>
<evidence type="ECO:0000259" key="3">
    <source>
        <dbReference type="Pfam" id="PF12458"/>
    </source>
</evidence>
<dbReference type="Pfam" id="PF00004">
    <property type="entry name" value="AAA"/>
    <property type="match status" value="1"/>
</dbReference>
<dbReference type="GO" id="GO:0005524">
    <property type="term" value="F:ATP binding"/>
    <property type="evidence" value="ECO:0007669"/>
    <property type="project" value="InterPro"/>
</dbReference>
<reference evidence="5" key="2">
    <citation type="submission" date="2020-09" db="EMBL/GenBank/DDBJ databases">
        <authorList>
            <person name="Sun Q."/>
            <person name="Kim S."/>
        </authorList>
    </citation>
    <scope>NUCLEOTIDE SEQUENCE</scope>
    <source>
        <strain evidence="5">KCTC 12711</strain>
    </source>
</reference>
<reference evidence="5" key="1">
    <citation type="journal article" date="2014" name="Int. J. Syst. Evol. Microbiol.">
        <title>Complete genome sequence of Corynebacterium casei LMG S-19264T (=DSM 44701T), isolated from a smear-ripened cheese.</title>
        <authorList>
            <consortium name="US DOE Joint Genome Institute (JGI-PGF)"/>
            <person name="Walter F."/>
            <person name="Albersmeier A."/>
            <person name="Kalinowski J."/>
            <person name="Ruckert C."/>
        </authorList>
    </citation>
    <scope>NUCLEOTIDE SEQUENCE</scope>
    <source>
        <strain evidence="5">KCTC 12711</strain>
    </source>
</reference>
<dbReference type="InterPro" id="IPR027417">
    <property type="entry name" value="P-loop_NTPase"/>
</dbReference>
<dbReference type="Gene3D" id="3.40.50.300">
    <property type="entry name" value="P-loop containing nucleotide triphosphate hydrolases"/>
    <property type="match status" value="1"/>
</dbReference>
<dbReference type="Pfam" id="PF12458">
    <property type="entry name" value="DUF3686"/>
    <property type="match status" value="1"/>
</dbReference>
<dbReference type="GO" id="GO:0016887">
    <property type="term" value="F:ATP hydrolysis activity"/>
    <property type="evidence" value="ECO:0007669"/>
    <property type="project" value="InterPro"/>
</dbReference>
<dbReference type="Pfam" id="PF25472">
    <property type="entry name" value="DUF7902"/>
    <property type="match status" value="1"/>
</dbReference>
<dbReference type="InterPro" id="IPR020958">
    <property type="entry name" value="DUF3686"/>
</dbReference>
<organism evidence="5 6">
    <name type="scientific">Arenicella chitinivorans</name>
    <dbReference type="NCBI Taxonomy" id="1329800"/>
    <lineage>
        <taxon>Bacteria</taxon>
        <taxon>Pseudomonadati</taxon>
        <taxon>Pseudomonadota</taxon>
        <taxon>Gammaproteobacteria</taxon>
        <taxon>Arenicellales</taxon>
        <taxon>Arenicellaceae</taxon>
        <taxon>Arenicella</taxon>
    </lineage>
</organism>
<feature type="domain" description="ATPase AAA-type core" evidence="2">
    <location>
        <begin position="1290"/>
        <end position="1368"/>
    </location>
</feature>
<evidence type="ECO:0000259" key="4">
    <source>
        <dbReference type="Pfam" id="PF25472"/>
    </source>
</evidence>
<proteinExistence type="predicted"/>
<dbReference type="Proteomes" id="UP000614811">
    <property type="component" value="Unassembled WGS sequence"/>
</dbReference>
<dbReference type="InterPro" id="IPR003959">
    <property type="entry name" value="ATPase_AAA_core"/>
</dbReference>
<evidence type="ECO:0000313" key="6">
    <source>
        <dbReference type="Proteomes" id="UP000614811"/>
    </source>
</evidence>
<comment type="caution">
    <text evidence="5">The sequence shown here is derived from an EMBL/GenBank/DDBJ whole genome shotgun (WGS) entry which is preliminary data.</text>
</comment>
<gene>
    <name evidence="5" type="ORF">GCM10008090_17050</name>
</gene>
<dbReference type="RefSeq" id="WP_189399828.1">
    <property type="nucleotide sequence ID" value="NZ_BMXA01000002.1"/>
</dbReference>
<dbReference type="InterPro" id="IPR057224">
    <property type="entry name" value="DUF7902"/>
</dbReference>
<keyword evidence="6" id="KW-1185">Reference proteome</keyword>